<dbReference type="InterPro" id="IPR041698">
    <property type="entry name" value="Methyltransf_25"/>
</dbReference>
<dbReference type="AlphaFoldDB" id="A0AAD4NL04"/>
<evidence type="ECO:0000256" key="2">
    <source>
        <dbReference type="ARBA" id="ARBA00005189"/>
    </source>
</evidence>
<protein>
    <recommendedName>
        <fullName evidence="5">phosphoethanolamine N-methyltransferase</fullName>
        <ecNumber evidence="5">2.1.1.103</ecNumber>
    </recommendedName>
</protein>
<evidence type="ECO:0000256" key="5">
    <source>
        <dbReference type="ARBA" id="ARBA00035674"/>
    </source>
</evidence>
<keyword evidence="4" id="KW-0808">Transferase</keyword>
<dbReference type="SUPFAM" id="SSF53335">
    <property type="entry name" value="S-adenosyl-L-methionine-dependent methyltransferases"/>
    <property type="match status" value="1"/>
</dbReference>
<dbReference type="PANTHER" id="PTHR44307:SF2">
    <property type="entry name" value="PHOSPHOETHANOLAMINE METHYLTRANSFERASE ISOFORM X1"/>
    <property type="match status" value="1"/>
</dbReference>
<dbReference type="EC" id="2.1.1.103" evidence="5"/>
<feature type="domain" description="Methyltransferase" evidence="9">
    <location>
        <begin position="240"/>
        <end position="333"/>
    </location>
</feature>
<dbReference type="EMBL" id="JAKKPZ010000001">
    <property type="protein sequence ID" value="KAI1728785.1"/>
    <property type="molecule type" value="Genomic_DNA"/>
</dbReference>
<evidence type="ECO:0000256" key="7">
    <source>
        <dbReference type="ARBA" id="ARBA00047622"/>
    </source>
</evidence>
<dbReference type="Pfam" id="PF17987">
    <property type="entry name" value="PMT2_N"/>
    <property type="match status" value="1"/>
</dbReference>
<proteinExistence type="predicted"/>
<evidence type="ECO:0000259" key="9">
    <source>
        <dbReference type="Pfam" id="PF13649"/>
    </source>
</evidence>
<comment type="pathway">
    <text evidence="2">Lipid metabolism.</text>
</comment>
<comment type="pathway">
    <text evidence="1">Phospholipid metabolism; phosphatidylcholine biosynthesis.</text>
</comment>
<evidence type="ECO:0000259" key="10">
    <source>
        <dbReference type="Pfam" id="PF17987"/>
    </source>
</evidence>
<evidence type="ECO:0000313" key="12">
    <source>
        <dbReference type="Proteomes" id="UP001201812"/>
    </source>
</evidence>
<dbReference type="Pfam" id="PF13649">
    <property type="entry name" value="Methyltransf_25"/>
    <property type="match status" value="1"/>
</dbReference>
<gene>
    <name evidence="11" type="ORF">DdX_00988</name>
</gene>
<comment type="catalytic activity">
    <reaction evidence="8">
        <text>N-methylethanolamine phosphate + S-adenosyl-L-methionine = N,N-dimethylethanolamine phosphate + S-adenosyl-L-homocysteine + H(+)</text>
        <dbReference type="Rhea" id="RHEA:25321"/>
        <dbReference type="ChEBI" id="CHEBI:15378"/>
        <dbReference type="ChEBI" id="CHEBI:57781"/>
        <dbReference type="ChEBI" id="CHEBI:57856"/>
        <dbReference type="ChEBI" id="CHEBI:58641"/>
        <dbReference type="ChEBI" id="CHEBI:59789"/>
        <dbReference type="EC" id="2.1.1.103"/>
    </reaction>
    <physiologicalReaction direction="left-to-right" evidence="8">
        <dbReference type="Rhea" id="RHEA:25322"/>
    </physiologicalReaction>
</comment>
<keyword evidence="12" id="KW-1185">Reference proteome</keyword>
<dbReference type="GO" id="GO:0000234">
    <property type="term" value="F:phosphoethanolamine N-methyltransferase activity"/>
    <property type="evidence" value="ECO:0007669"/>
    <property type="project" value="UniProtKB-EC"/>
</dbReference>
<dbReference type="CDD" id="cd02440">
    <property type="entry name" value="AdoMet_MTases"/>
    <property type="match status" value="1"/>
</dbReference>
<dbReference type="InterPro" id="IPR040516">
    <property type="entry name" value="PMT2_N"/>
</dbReference>
<reference evidence="11" key="1">
    <citation type="submission" date="2022-01" db="EMBL/GenBank/DDBJ databases">
        <title>Genome Sequence Resource for Two Populations of Ditylenchus destructor, the Migratory Endoparasitic Phytonematode.</title>
        <authorList>
            <person name="Zhang H."/>
            <person name="Lin R."/>
            <person name="Xie B."/>
        </authorList>
    </citation>
    <scope>NUCLEOTIDE SEQUENCE</scope>
    <source>
        <strain evidence="11">BazhouSP</strain>
    </source>
</reference>
<organism evidence="11 12">
    <name type="scientific">Ditylenchus destructor</name>
    <dbReference type="NCBI Taxonomy" id="166010"/>
    <lineage>
        <taxon>Eukaryota</taxon>
        <taxon>Metazoa</taxon>
        <taxon>Ecdysozoa</taxon>
        <taxon>Nematoda</taxon>
        <taxon>Chromadorea</taxon>
        <taxon>Rhabditida</taxon>
        <taxon>Tylenchina</taxon>
        <taxon>Tylenchomorpha</taxon>
        <taxon>Sphaerularioidea</taxon>
        <taxon>Anguinidae</taxon>
        <taxon>Anguininae</taxon>
        <taxon>Ditylenchus</taxon>
    </lineage>
</organism>
<evidence type="ECO:0000256" key="3">
    <source>
        <dbReference type="ARBA" id="ARBA00022603"/>
    </source>
</evidence>
<evidence type="ECO:0000256" key="6">
    <source>
        <dbReference type="ARBA" id="ARBA00047619"/>
    </source>
</evidence>
<feature type="domain" description="Phosphoethanolamine N-methyltransferase 2 N-terminal" evidence="10">
    <location>
        <begin position="72"/>
        <end position="174"/>
    </location>
</feature>
<dbReference type="InterPro" id="IPR029063">
    <property type="entry name" value="SAM-dependent_MTases_sf"/>
</dbReference>
<comment type="catalytic activity">
    <reaction evidence="7">
        <text>phosphoethanolamine + S-adenosyl-L-methionine = N-methylethanolamine phosphate + S-adenosyl-L-homocysteine + H(+)</text>
        <dbReference type="Rhea" id="RHEA:20365"/>
        <dbReference type="ChEBI" id="CHEBI:15378"/>
        <dbReference type="ChEBI" id="CHEBI:57781"/>
        <dbReference type="ChEBI" id="CHEBI:57856"/>
        <dbReference type="ChEBI" id="CHEBI:58190"/>
        <dbReference type="ChEBI" id="CHEBI:59789"/>
        <dbReference type="EC" id="2.1.1.103"/>
    </reaction>
    <physiologicalReaction direction="left-to-right" evidence="7">
        <dbReference type="Rhea" id="RHEA:20366"/>
    </physiologicalReaction>
</comment>
<evidence type="ECO:0000313" key="11">
    <source>
        <dbReference type="EMBL" id="KAI1728785.1"/>
    </source>
</evidence>
<sequence>MGAAAREIVHALRKHPQAPKIGGKIIILGVVTENSNNGKIFLQDLERELDGYLTPEILSPTGLLCTDQKDRKYDAAILSNVLVGQNWIEDQEKIAEFIVTLIKLLRDGAVVIIRENLVEHSAHMISHLTKLLDMFVAKDRSHLGRFDFYTARQVRDSIYAHSNFLDIFWTLCVKHTEVTEKNSESETTFREFLDKTQYTEDNVKSYEWIFGTDFISPGGINENRRILRKFTDIYPGQRMLDIGVGIGGGARQAAREFGLHVLGCDLSSNMIMHAFERNQRDRDHRVEYQIADALTYQHEPITFDLVFSRDCIQHIENIPLLFKNIYTWLKPGGEVLITMYGKGYGELSPKFLEYVRQRQYHLRNIDEIGQLATDAGFVNVHVENITSRFEEILREERHKTVDNKADFLQNFGEEMFNKLIHSWEDKIGFIKDDNHNWLLLRALKPKLE</sequence>
<accession>A0AAD4NL04</accession>
<comment type="catalytic activity">
    <reaction evidence="6">
        <text>N,N-dimethylethanolamine phosphate + S-adenosyl-L-methionine = phosphocholine + S-adenosyl-L-homocysteine + H(+)</text>
        <dbReference type="Rhea" id="RHEA:25325"/>
        <dbReference type="ChEBI" id="CHEBI:15378"/>
        <dbReference type="ChEBI" id="CHEBI:57856"/>
        <dbReference type="ChEBI" id="CHEBI:58641"/>
        <dbReference type="ChEBI" id="CHEBI:59789"/>
        <dbReference type="ChEBI" id="CHEBI:295975"/>
        <dbReference type="EC" id="2.1.1.103"/>
    </reaction>
    <physiologicalReaction direction="left-to-right" evidence="6">
        <dbReference type="Rhea" id="RHEA:25326"/>
    </physiologicalReaction>
</comment>
<evidence type="ECO:0000256" key="8">
    <source>
        <dbReference type="ARBA" id="ARBA00047841"/>
    </source>
</evidence>
<evidence type="ECO:0000256" key="1">
    <source>
        <dbReference type="ARBA" id="ARBA00004969"/>
    </source>
</evidence>
<dbReference type="PANTHER" id="PTHR44307">
    <property type="entry name" value="PHOSPHOETHANOLAMINE METHYLTRANSFERASE"/>
    <property type="match status" value="1"/>
</dbReference>
<dbReference type="GO" id="GO:0032259">
    <property type="term" value="P:methylation"/>
    <property type="evidence" value="ECO:0007669"/>
    <property type="project" value="UniProtKB-KW"/>
</dbReference>
<comment type="caution">
    <text evidence="11">The sequence shown here is derived from an EMBL/GenBank/DDBJ whole genome shotgun (WGS) entry which is preliminary data.</text>
</comment>
<dbReference type="Proteomes" id="UP001201812">
    <property type="component" value="Unassembled WGS sequence"/>
</dbReference>
<evidence type="ECO:0000256" key="4">
    <source>
        <dbReference type="ARBA" id="ARBA00022679"/>
    </source>
</evidence>
<dbReference type="Gene3D" id="3.40.50.150">
    <property type="entry name" value="Vaccinia Virus protein VP39"/>
    <property type="match status" value="1"/>
</dbReference>
<keyword evidence="3 11" id="KW-0489">Methyltransferase</keyword>
<name>A0AAD4NL04_9BILA</name>